<dbReference type="STRING" id="1160509.A0A3N4IKJ5"/>
<evidence type="ECO:0000313" key="3">
    <source>
        <dbReference type="Proteomes" id="UP000275078"/>
    </source>
</evidence>
<protein>
    <submittedName>
        <fullName evidence="2">Uncharacterized protein</fullName>
    </submittedName>
</protein>
<organism evidence="2 3">
    <name type="scientific">Ascobolus immersus RN42</name>
    <dbReference type="NCBI Taxonomy" id="1160509"/>
    <lineage>
        <taxon>Eukaryota</taxon>
        <taxon>Fungi</taxon>
        <taxon>Dikarya</taxon>
        <taxon>Ascomycota</taxon>
        <taxon>Pezizomycotina</taxon>
        <taxon>Pezizomycetes</taxon>
        <taxon>Pezizales</taxon>
        <taxon>Ascobolaceae</taxon>
        <taxon>Ascobolus</taxon>
    </lineage>
</organism>
<dbReference type="AlphaFoldDB" id="A0A3N4IKJ5"/>
<dbReference type="OrthoDB" id="2910287at2759"/>
<accession>A0A3N4IKJ5</accession>
<evidence type="ECO:0000256" key="1">
    <source>
        <dbReference type="SAM" id="SignalP"/>
    </source>
</evidence>
<name>A0A3N4IKJ5_ASCIM</name>
<evidence type="ECO:0000313" key="2">
    <source>
        <dbReference type="EMBL" id="RPA86662.1"/>
    </source>
</evidence>
<dbReference type="Gene3D" id="2.60.20.10">
    <property type="entry name" value="Crystallins"/>
    <property type="match status" value="1"/>
</dbReference>
<sequence length="262" mass="27587">MKLTFTALLTAISLASATAIPAPALVPARVAISSAAPPAATPANARIAITAPFVELTPANPAELDAYLAASAVERVAEKRDISKRQSVQPVVYVCRDAPWVTSTCDQARLVPDGSCRNFQAEWIDSISSVGPNAGFYCQFYVDINCSGNWFGAVQPGYANLNVSPDGGFWNDKISSIKCWLLGLDSTCYPGQVASTPSAFQQCFDKMSALGVEAAGCSMVGRAADLVSPSALLVAYRVVSLGYWCWPSVFGGSSSSDIALVR</sequence>
<reference evidence="2 3" key="1">
    <citation type="journal article" date="2018" name="Nat. Ecol. Evol.">
        <title>Pezizomycetes genomes reveal the molecular basis of ectomycorrhizal truffle lifestyle.</title>
        <authorList>
            <person name="Murat C."/>
            <person name="Payen T."/>
            <person name="Noel B."/>
            <person name="Kuo A."/>
            <person name="Morin E."/>
            <person name="Chen J."/>
            <person name="Kohler A."/>
            <person name="Krizsan K."/>
            <person name="Balestrini R."/>
            <person name="Da Silva C."/>
            <person name="Montanini B."/>
            <person name="Hainaut M."/>
            <person name="Levati E."/>
            <person name="Barry K.W."/>
            <person name="Belfiori B."/>
            <person name="Cichocki N."/>
            <person name="Clum A."/>
            <person name="Dockter R.B."/>
            <person name="Fauchery L."/>
            <person name="Guy J."/>
            <person name="Iotti M."/>
            <person name="Le Tacon F."/>
            <person name="Lindquist E.A."/>
            <person name="Lipzen A."/>
            <person name="Malagnac F."/>
            <person name="Mello A."/>
            <person name="Molinier V."/>
            <person name="Miyauchi S."/>
            <person name="Poulain J."/>
            <person name="Riccioni C."/>
            <person name="Rubini A."/>
            <person name="Sitrit Y."/>
            <person name="Splivallo R."/>
            <person name="Traeger S."/>
            <person name="Wang M."/>
            <person name="Zifcakova L."/>
            <person name="Wipf D."/>
            <person name="Zambonelli A."/>
            <person name="Paolocci F."/>
            <person name="Nowrousian M."/>
            <person name="Ottonello S."/>
            <person name="Baldrian P."/>
            <person name="Spatafora J.W."/>
            <person name="Henrissat B."/>
            <person name="Nagy L.G."/>
            <person name="Aury J.M."/>
            <person name="Wincker P."/>
            <person name="Grigoriev I.V."/>
            <person name="Bonfante P."/>
            <person name="Martin F.M."/>
        </authorList>
    </citation>
    <scope>NUCLEOTIDE SEQUENCE [LARGE SCALE GENOMIC DNA]</scope>
    <source>
        <strain evidence="2 3">RN42</strain>
    </source>
</reference>
<proteinExistence type="predicted"/>
<dbReference type="EMBL" id="ML119648">
    <property type="protein sequence ID" value="RPA86662.1"/>
    <property type="molecule type" value="Genomic_DNA"/>
</dbReference>
<feature type="signal peptide" evidence="1">
    <location>
        <begin position="1"/>
        <end position="17"/>
    </location>
</feature>
<dbReference type="Proteomes" id="UP000275078">
    <property type="component" value="Unassembled WGS sequence"/>
</dbReference>
<keyword evidence="1" id="KW-0732">Signal</keyword>
<keyword evidence="3" id="KW-1185">Reference proteome</keyword>
<feature type="chain" id="PRO_5017941063" evidence="1">
    <location>
        <begin position="18"/>
        <end position="262"/>
    </location>
</feature>
<gene>
    <name evidence="2" type="ORF">BJ508DRAFT_301481</name>
</gene>